<dbReference type="Gene3D" id="1.10.260.40">
    <property type="entry name" value="lambda repressor-like DNA-binding domains"/>
    <property type="match status" value="1"/>
</dbReference>
<accession>A0ABZ0AXG0</accession>
<gene>
    <name evidence="3" type="ORF">RAN89_14740</name>
</gene>
<reference evidence="3 4" key="1">
    <citation type="submission" date="2023-08" db="EMBL/GenBank/DDBJ databases">
        <title>Rhodoferax potami sp. nov. and Rhodoferax mekongensis sp. nov., isolated from the Mekong River in Thailand.</title>
        <authorList>
            <person name="Kitikhun S."/>
            <person name="Charoenyingcharoen P."/>
            <person name="Siriarchawattana P."/>
            <person name="Likhitrattanapisal S."/>
            <person name="Nilsakha T."/>
            <person name="Chanpet A."/>
            <person name="Rattanawaree P."/>
            <person name="Ingsriswang S."/>
        </authorList>
    </citation>
    <scope>NUCLEOTIDE SEQUENCE [LARGE SCALE GENOMIC DNA]</scope>
    <source>
        <strain evidence="3 4">TBRC 17307</strain>
    </source>
</reference>
<dbReference type="SUPFAM" id="SSF47413">
    <property type="entry name" value="lambda repressor-like DNA-binding domains"/>
    <property type="match status" value="1"/>
</dbReference>
<proteinExistence type="predicted"/>
<dbReference type="Pfam" id="PF01381">
    <property type="entry name" value="HTH_3"/>
    <property type="match status" value="1"/>
</dbReference>
<dbReference type="InterPro" id="IPR050807">
    <property type="entry name" value="TransReg_Diox_bact_type"/>
</dbReference>
<dbReference type="RefSeq" id="WP_313867006.1">
    <property type="nucleotide sequence ID" value="NZ_CP132507.1"/>
</dbReference>
<keyword evidence="4" id="KW-1185">Reference proteome</keyword>
<evidence type="ECO:0000313" key="4">
    <source>
        <dbReference type="Proteomes" id="UP001302257"/>
    </source>
</evidence>
<dbReference type="SMART" id="SM00530">
    <property type="entry name" value="HTH_XRE"/>
    <property type="match status" value="1"/>
</dbReference>
<feature type="domain" description="HTH cro/C1-type" evidence="2">
    <location>
        <begin position="16"/>
        <end position="70"/>
    </location>
</feature>
<sequence length="74" mass="8219">MTKNKINYKRIVGQRIKGLRQEAEISQEVLSERCGIYRTYLSRIESGSANPTLLVLVALADSLGVQPAELLSND</sequence>
<evidence type="ECO:0000259" key="2">
    <source>
        <dbReference type="PROSITE" id="PS50943"/>
    </source>
</evidence>
<dbReference type="CDD" id="cd00093">
    <property type="entry name" value="HTH_XRE"/>
    <property type="match status" value="1"/>
</dbReference>
<evidence type="ECO:0000313" key="3">
    <source>
        <dbReference type="EMBL" id="WNO04149.1"/>
    </source>
</evidence>
<keyword evidence="1" id="KW-0238">DNA-binding</keyword>
<dbReference type="InterPro" id="IPR001387">
    <property type="entry name" value="Cro/C1-type_HTH"/>
</dbReference>
<protein>
    <submittedName>
        <fullName evidence="3">Helix-turn-helix transcriptional regulator</fullName>
    </submittedName>
</protein>
<organism evidence="3 4">
    <name type="scientific">Rhodoferax mekongensis</name>
    <dbReference type="NCBI Taxonomy" id="3068341"/>
    <lineage>
        <taxon>Bacteria</taxon>
        <taxon>Pseudomonadati</taxon>
        <taxon>Pseudomonadota</taxon>
        <taxon>Betaproteobacteria</taxon>
        <taxon>Burkholderiales</taxon>
        <taxon>Comamonadaceae</taxon>
        <taxon>Rhodoferax</taxon>
    </lineage>
</organism>
<dbReference type="Proteomes" id="UP001302257">
    <property type="component" value="Chromosome"/>
</dbReference>
<dbReference type="PANTHER" id="PTHR46797:SF1">
    <property type="entry name" value="METHYLPHOSPHONATE SYNTHASE"/>
    <property type="match status" value="1"/>
</dbReference>
<dbReference type="PANTHER" id="PTHR46797">
    <property type="entry name" value="HTH-TYPE TRANSCRIPTIONAL REGULATOR"/>
    <property type="match status" value="1"/>
</dbReference>
<dbReference type="PROSITE" id="PS50943">
    <property type="entry name" value="HTH_CROC1"/>
    <property type="match status" value="1"/>
</dbReference>
<dbReference type="EMBL" id="CP132507">
    <property type="protein sequence ID" value="WNO04149.1"/>
    <property type="molecule type" value="Genomic_DNA"/>
</dbReference>
<dbReference type="InterPro" id="IPR010982">
    <property type="entry name" value="Lambda_DNA-bd_dom_sf"/>
</dbReference>
<evidence type="ECO:0000256" key="1">
    <source>
        <dbReference type="ARBA" id="ARBA00023125"/>
    </source>
</evidence>
<name>A0ABZ0AXG0_9BURK</name>